<organism evidence="1 2">
    <name type="scientific">Puccinia graminis f. sp. tritici</name>
    <dbReference type="NCBI Taxonomy" id="56615"/>
    <lineage>
        <taxon>Eukaryota</taxon>
        <taxon>Fungi</taxon>
        <taxon>Dikarya</taxon>
        <taxon>Basidiomycota</taxon>
        <taxon>Pucciniomycotina</taxon>
        <taxon>Pucciniomycetes</taxon>
        <taxon>Pucciniales</taxon>
        <taxon>Pucciniaceae</taxon>
        <taxon>Puccinia</taxon>
    </lineage>
</organism>
<sequence length="103" mass="11997">MIRYFVATELGVAHHLHRYFEWRSNILWPFEIPGFTDPKRFQVFLSEKDSILDPARVKKYLIDNGMKESVGIFTAKGAAHGESVIEMGSHFDLVKKWLEDRIS</sequence>
<comment type="caution">
    <text evidence="1">The sequence shown here is derived from an EMBL/GenBank/DDBJ whole genome shotgun (WGS) entry which is preliminary data.</text>
</comment>
<accession>A0A5B0MSI3</accession>
<evidence type="ECO:0000313" key="2">
    <source>
        <dbReference type="Proteomes" id="UP000325313"/>
    </source>
</evidence>
<dbReference type="PANTHER" id="PTHR37471:SF1">
    <property type="entry name" value="AB HYDROLASE-1 DOMAIN-CONTAINING PROTEIN"/>
    <property type="match status" value="1"/>
</dbReference>
<dbReference type="PANTHER" id="PTHR37471">
    <property type="entry name" value="UNNAMED PRODUCT"/>
    <property type="match status" value="1"/>
</dbReference>
<dbReference type="AlphaFoldDB" id="A0A5B0MSI3"/>
<protein>
    <recommendedName>
        <fullName evidence="3">Peptidase S9 prolyl oligopeptidase catalytic domain-containing protein</fullName>
    </recommendedName>
</protein>
<dbReference type="EMBL" id="VDEP01000447">
    <property type="protein sequence ID" value="KAA1078790.1"/>
    <property type="molecule type" value="Genomic_DNA"/>
</dbReference>
<name>A0A5B0MSI3_PUCGR</name>
<reference evidence="1 2" key="1">
    <citation type="submission" date="2019-05" db="EMBL/GenBank/DDBJ databases">
        <title>Emergence of the Ug99 lineage of the wheat stem rust pathogen through somatic hybridization.</title>
        <authorList>
            <person name="Li F."/>
            <person name="Upadhyaya N.M."/>
            <person name="Sperschneider J."/>
            <person name="Matny O."/>
            <person name="Nguyen-Phuc H."/>
            <person name="Mago R."/>
            <person name="Raley C."/>
            <person name="Miller M.E."/>
            <person name="Silverstein K.A.T."/>
            <person name="Henningsen E."/>
            <person name="Hirsch C.D."/>
            <person name="Visser B."/>
            <person name="Pretorius Z.A."/>
            <person name="Steffenson B.J."/>
            <person name="Schwessinger B."/>
            <person name="Dodds P.N."/>
            <person name="Figueroa M."/>
        </authorList>
    </citation>
    <scope>NUCLEOTIDE SEQUENCE [LARGE SCALE GENOMIC DNA]</scope>
    <source>
        <strain evidence="1 2">Ug99</strain>
    </source>
</reference>
<dbReference type="Proteomes" id="UP000325313">
    <property type="component" value="Unassembled WGS sequence"/>
</dbReference>
<proteinExistence type="predicted"/>
<gene>
    <name evidence="1" type="ORF">PGTUg99_016251</name>
</gene>
<evidence type="ECO:0000313" key="1">
    <source>
        <dbReference type="EMBL" id="KAA1078790.1"/>
    </source>
</evidence>
<evidence type="ECO:0008006" key="3">
    <source>
        <dbReference type="Google" id="ProtNLM"/>
    </source>
</evidence>